<dbReference type="InterPro" id="IPR038482">
    <property type="entry name" value="Tp34-type_sf"/>
</dbReference>
<proteinExistence type="predicted"/>
<dbReference type="STRING" id="699431.SY89_01371"/>
<dbReference type="Proteomes" id="UP000050535">
    <property type="component" value="Unassembled WGS sequence"/>
</dbReference>
<keyword evidence="3" id="KW-1185">Reference proteome</keyword>
<evidence type="ECO:0000313" key="3">
    <source>
        <dbReference type="Proteomes" id="UP000050535"/>
    </source>
</evidence>
<feature type="domain" description="DUF7350" evidence="1">
    <location>
        <begin position="230"/>
        <end position="355"/>
    </location>
</feature>
<organism evidence="2 3">
    <name type="scientific">Halolamina pelagica</name>
    <dbReference type="NCBI Taxonomy" id="699431"/>
    <lineage>
        <taxon>Archaea</taxon>
        <taxon>Methanobacteriati</taxon>
        <taxon>Methanobacteriota</taxon>
        <taxon>Stenosarchaea group</taxon>
        <taxon>Halobacteria</taxon>
        <taxon>Halobacteriales</taxon>
        <taxon>Haloferacaceae</taxon>
    </lineage>
</organism>
<dbReference type="Pfam" id="PF24041">
    <property type="entry name" value="DUF7350"/>
    <property type="match status" value="1"/>
</dbReference>
<sequence length="356" mass="38206">MRKRSRRAFLAGVGATGVGGLAGCLGFELESSSLEPSLVENRPDAVYVPTHTEGMAMGEMGSDGGYSCALTYSYPHRFWTVTGSDTTQVEVGSDDALHLMPVVWHSETGVIPSDVSPRVDVTRDGESVVDGLNPWPMLAQQMGYHFGDNIELPEAGEYTVTVSVGAGGERRTGPLADTAAAEFEFTLDYQPSELRDLPFEDIAEARQGTLGAAEPMQMDMVPTMQAPTADDLPGTVRGTTESGDAQFVVTTLDDATRFGGKEGQQYVAVSPRTPYNRFPLPQMSLSATLSRDGETRFDGYLNEWLGPDLGIHYGAVVEGVAAGDEFTITVDSPPQISRHEGYETAFLGMPDTTLTL</sequence>
<dbReference type="InterPro" id="IPR055774">
    <property type="entry name" value="DUF7350"/>
</dbReference>
<name>A0A0N8HZW4_9EURY</name>
<protein>
    <recommendedName>
        <fullName evidence="1">DUF7350 domain-containing protein</fullName>
    </recommendedName>
</protein>
<dbReference type="RefSeq" id="WP_054583550.1">
    <property type="nucleotide sequence ID" value="NZ_LGUC01000001.1"/>
</dbReference>
<accession>A0A0N8HZW4</accession>
<dbReference type="PROSITE" id="PS51318">
    <property type="entry name" value="TAT"/>
    <property type="match status" value="1"/>
</dbReference>
<gene>
    <name evidence="2" type="ORF">SY89_01371</name>
</gene>
<dbReference type="PROSITE" id="PS51257">
    <property type="entry name" value="PROKAR_LIPOPROTEIN"/>
    <property type="match status" value="1"/>
</dbReference>
<reference evidence="3" key="1">
    <citation type="submission" date="2013-11" db="EMBL/GenBank/DDBJ databases">
        <authorList>
            <person name="Hoang H.T."/>
            <person name="Killian M.L."/>
            <person name="Madson D.M."/>
            <person name="Arruda P.H.E."/>
            <person name="Sun D."/>
            <person name="Schwartz K.J."/>
            <person name="Yoon K."/>
        </authorList>
    </citation>
    <scope>NUCLEOTIDE SEQUENCE [LARGE SCALE GENOMIC DNA]</scope>
    <source>
        <strain evidence="3">CDK2</strain>
    </source>
</reference>
<dbReference type="EMBL" id="LGUC01000001">
    <property type="protein sequence ID" value="KPN30635.1"/>
    <property type="molecule type" value="Genomic_DNA"/>
</dbReference>
<evidence type="ECO:0000313" key="2">
    <source>
        <dbReference type="EMBL" id="KPN30635.1"/>
    </source>
</evidence>
<dbReference type="PATRIC" id="fig|699431.3.peg.1402"/>
<dbReference type="InterPro" id="IPR006311">
    <property type="entry name" value="TAT_signal"/>
</dbReference>
<dbReference type="AlphaFoldDB" id="A0A0N8HZW4"/>
<comment type="caution">
    <text evidence="2">The sequence shown here is derived from an EMBL/GenBank/DDBJ whole genome shotgun (WGS) entry which is preliminary data.</text>
</comment>
<dbReference type="OrthoDB" id="156174at2157"/>
<evidence type="ECO:0000259" key="1">
    <source>
        <dbReference type="Pfam" id="PF24041"/>
    </source>
</evidence>
<dbReference type="Gene3D" id="2.60.40.2480">
    <property type="entry name" value="Periplasmic metal-binding protein Tp34-type"/>
    <property type="match status" value="1"/>
</dbReference>